<evidence type="ECO:0000313" key="4">
    <source>
        <dbReference type="Proteomes" id="UP000256710"/>
    </source>
</evidence>
<dbReference type="AlphaFoldDB" id="A0A375HM47"/>
<dbReference type="EMBL" id="LT984807">
    <property type="protein sequence ID" value="SPD59318.1"/>
    <property type="molecule type" value="Genomic_DNA"/>
</dbReference>
<protein>
    <submittedName>
        <fullName evidence="2">Uncharacterized protein</fullName>
    </submittedName>
</protein>
<evidence type="ECO:0000313" key="1">
    <source>
        <dbReference type="EMBL" id="SOZ39014.1"/>
    </source>
</evidence>
<evidence type="ECO:0000313" key="3">
    <source>
        <dbReference type="Proteomes" id="UP000255168"/>
    </source>
</evidence>
<dbReference type="Proteomes" id="UP000256710">
    <property type="component" value="Unassembled WGS sequence"/>
</dbReference>
<name>A0A375HM47_9BURK</name>
<dbReference type="Proteomes" id="UP000255168">
    <property type="component" value="Plasmid II"/>
</dbReference>
<geneLocation type="plasmid" evidence="2">
    <name>II</name>
</geneLocation>
<keyword evidence="4" id="KW-1185">Reference proteome</keyword>
<accession>A0A375HM47</accession>
<geneLocation type="plasmid" evidence="3">
    <name>ii</name>
</geneLocation>
<gene>
    <name evidence="1" type="ORF">CBM2605_B130311</name>
    <name evidence="2" type="ORF">CBM2607_MP10720</name>
</gene>
<sequence length="21" mass="2321">MPACILLRLSQCTPGTAFREL</sequence>
<dbReference type="EMBL" id="OFTC01000036">
    <property type="protein sequence ID" value="SOZ39014.1"/>
    <property type="molecule type" value="Genomic_DNA"/>
</dbReference>
<reference evidence="3 4" key="1">
    <citation type="submission" date="2018-01" db="EMBL/GenBank/DDBJ databases">
        <authorList>
            <person name="Clerissi C."/>
        </authorList>
    </citation>
    <scope>NUCLEOTIDE SEQUENCE [LARGE SCALE GENOMIC DNA]</scope>
    <source>
        <strain evidence="1">Cupriavidus taiwanensis STM 6082</strain>
        <strain evidence="2">Cupriavidus taiwanensis STM 6160</strain>
        <plasmid evidence="2">II</plasmid>
        <plasmid evidence="3">ii</plasmid>
    </source>
</reference>
<proteinExistence type="predicted"/>
<evidence type="ECO:0000313" key="2">
    <source>
        <dbReference type="EMBL" id="SPD59318.1"/>
    </source>
</evidence>
<organism evidence="2 3">
    <name type="scientific">Cupriavidus neocaledonicus</name>
    <dbReference type="NCBI Taxonomy" id="1040979"/>
    <lineage>
        <taxon>Bacteria</taxon>
        <taxon>Pseudomonadati</taxon>
        <taxon>Pseudomonadota</taxon>
        <taxon>Betaproteobacteria</taxon>
        <taxon>Burkholderiales</taxon>
        <taxon>Burkholderiaceae</taxon>
        <taxon>Cupriavidus</taxon>
    </lineage>
</organism>
<keyword evidence="2" id="KW-0614">Plasmid</keyword>